<dbReference type="GO" id="GO:0033214">
    <property type="term" value="P:siderophore-iron import into cell"/>
    <property type="evidence" value="ECO:0007669"/>
    <property type="project" value="TreeGrafter"/>
</dbReference>
<dbReference type="CDD" id="cd06550">
    <property type="entry name" value="TM_ABC_iron-siderophores_like"/>
    <property type="match status" value="1"/>
</dbReference>
<dbReference type="EMBL" id="VSFF01000021">
    <property type="protein sequence ID" value="TYC07639.1"/>
    <property type="molecule type" value="Genomic_DNA"/>
</dbReference>
<comment type="caution">
    <text evidence="9">The sequence shown here is derived from an EMBL/GenBank/DDBJ whole genome shotgun (WGS) entry which is preliminary data.</text>
</comment>
<feature type="transmembrane region" description="Helical" evidence="8">
    <location>
        <begin position="42"/>
        <end position="63"/>
    </location>
</feature>
<dbReference type="AlphaFoldDB" id="A0A5D0TRV4"/>
<reference evidence="9 10" key="1">
    <citation type="submission" date="2019-08" db="EMBL/GenBank/DDBJ databases">
        <title>Actinomadura sp. nov. CYP1-5 isolated from mountain soil.</title>
        <authorList>
            <person name="Songsumanus A."/>
            <person name="Kuncharoen N."/>
            <person name="Kudo T."/>
            <person name="Yuki M."/>
            <person name="Igarashi Y."/>
            <person name="Tanasupawat S."/>
        </authorList>
    </citation>
    <scope>NUCLEOTIDE SEQUENCE [LARGE SCALE GENOMIC DNA]</scope>
    <source>
        <strain evidence="9 10">GKU157</strain>
    </source>
</reference>
<sequence length="311" mass="31541">MVVVALGTGDYAVPPWDVVRSLTGHGTAVTDYVVRTLRLPRVSMALVVGASLGISGAIFQSVARNPLGSPDLVGFETGAATGALLQILVLGGGPAAVALSAVGGGFGTALAVYALAYRRGVHGYRLILVGLAVAAALSSVNSYLIVKASLQEAQAAAVWMTGSLNGRGWEQLGPTAAAAAVLVPAALWLSPHLRAMELGDPAAKALGVPVERSRLLLVLVAVMLAAVATAAAGPISFVALAAPQLARRVTRTAGVALVPAGLMGALLLLASDYGAQRVLAPIQLPVGIMTGAIGGLYLMWLLVHEWRSARA</sequence>
<evidence type="ECO:0000256" key="5">
    <source>
        <dbReference type="ARBA" id="ARBA00022692"/>
    </source>
</evidence>
<name>A0A5D0TRV4_9ACTN</name>
<protein>
    <submittedName>
        <fullName evidence="9">Iron chelate uptake ABC transporter family permease subunit</fullName>
    </submittedName>
</protein>
<dbReference type="GO" id="GO:0022857">
    <property type="term" value="F:transmembrane transporter activity"/>
    <property type="evidence" value="ECO:0007669"/>
    <property type="project" value="InterPro"/>
</dbReference>
<keyword evidence="5 8" id="KW-0812">Transmembrane</keyword>
<dbReference type="GO" id="GO:0005886">
    <property type="term" value="C:plasma membrane"/>
    <property type="evidence" value="ECO:0007669"/>
    <property type="project" value="UniProtKB-SubCell"/>
</dbReference>
<dbReference type="SUPFAM" id="SSF81345">
    <property type="entry name" value="ABC transporter involved in vitamin B12 uptake, BtuC"/>
    <property type="match status" value="1"/>
</dbReference>
<evidence type="ECO:0000313" key="9">
    <source>
        <dbReference type="EMBL" id="TYC07639.1"/>
    </source>
</evidence>
<accession>A0A5D0TRV4</accession>
<keyword evidence="10" id="KW-1185">Reference proteome</keyword>
<feature type="transmembrane region" description="Helical" evidence="8">
    <location>
        <begin position="252"/>
        <end position="270"/>
    </location>
</feature>
<feature type="transmembrane region" description="Helical" evidence="8">
    <location>
        <begin position="83"/>
        <end position="114"/>
    </location>
</feature>
<evidence type="ECO:0000256" key="7">
    <source>
        <dbReference type="ARBA" id="ARBA00023136"/>
    </source>
</evidence>
<keyword evidence="7 8" id="KW-0472">Membrane</keyword>
<feature type="transmembrane region" description="Helical" evidence="8">
    <location>
        <begin position="126"/>
        <end position="146"/>
    </location>
</feature>
<evidence type="ECO:0000256" key="8">
    <source>
        <dbReference type="SAM" id="Phobius"/>
    </source>
</evidence>
<dbReference type="Gene3D" id="1.10.3470.10">
    <property type="entry name" value="ABC transporter involved in vitamin B12 uptake, BtuC"/>
    <property type="match status" value="1"/>
</dbReference>
<evidence type="ECO:0000313" key="10">
    <source>
        <dbReference type="Proteomes" id="UP000322634"/>
    </source>
</evidence>
<dbReference type="Proteomes" id="UP000322634">
    <property type="component" value="Unassembled WGS sequence"/>
</dbReference>
<dbReference type="Pfam" id="PF01032">
    <property type="entry name" value="FecCD"/>
    <property type="match status" value="1"/>
</dbReference>
<dbReference type="PANTHER" id="PTHR30472:SF24">
    <property type="entry name" value="FERRIC ENTEROBACTIN TRANSPORT SYSTEM PERMEASE PROTEIN FEPG"/>
    <property type="match status" value="1"/>
</dbReference>
<feature type="transmembrane region" description="Helical" evidence="8">
    <location>
        <begin position="282"/>
        <end position="303"/>
    </location>
</feature>
<evidence type="ECO:0000256" key="3">
    <source>
        <dbReference type="ARBA" id="ARBA00022448"/>
    </source>
</evidence>
<comment type="similarity">
    <text evidence="2">Belongs to the binding-protein-dependent transport system permease family. FecCD subfamily.</text>
</comment>
<keyword evidence="3" id="KW-0813">Transport</keyword>
<feature type="transmembrane region" description="Helical" evidence="8">
    <location>
        <begin position="215"/>
        <end position="240"/>
    </location>
</feature>
<evidence type="ECO:0000256" key="1">
    <source>
        <dbReference type="ARBA" id="ARBA00004651"/>
    </source>
</evidence>
<dbReference type="OrthoDB" id="4455417at2"/>
<organism evidence="9 10">
    <name type="scientific">Actinomadura syzygii</name>
    <dbReference type="NCBI Taxonomy" id="1427538"/>
    <lineage>
        <taxon>Bacteria</taxon>
        <taxon>Bacillati</taxon>
        <taxon>Actinomycetota</taxon>
        <taxon>Actinomycetes</taxon>
        <taxon>Streptosporangiales</taxon>
        <taxon>Thermomonosporaceae</taxon>
        <taxon>Actinomadura</taxon>
    </lineage>
</organism>
<comment type="subcellular location">
    <subcellularLocation>
        <location evidence="1">Cell membrane</location>
        <topology evidence="1">Multi-pass membrane protein</topology>
    </subcellularLocation>
</comment>
<evidence type="ECO:0000256" key="2">
    <source>
        <dbReference type="ARBA" id="ARBA00007935"/>
    </source>
</evidence>
<proteinExistence type="inferred from homology"/>
<keyword evidence="4" id="KW-1003">Cell membrane</keyword>
<gene>
    <name evidence="9" type="ORF">FXF65_42275</name>
</gene>
<evidence type="ECO:0000256" key="4">
    <source>
        <dbReference type="ARBA" id="ARBA00022475"/>
    </source>
</evidence>
<dbReference type="InterPro" id="IPR037294">
    <property type="entry name" value="ABC_BtuC-like"/>
</dbReference>
<keyword evidence="6 8" id="KW-1133">Transmembrane helix</keyword>
<evidence type="ECO:0000256" key="6">
    <source>
        <dbReference type="ARBA" id="ARBA00022989"/>
    </source>
</evidence>
<dbReference type="PANTHER" id="PTHR30472">
    <property type="entry name" value="FERRIC ENTEROBACTIN TRANSPORT SYSTEM PERMEASE PROTEIN"/>
    <property type="match status" value="1"/>
</dbReference>
<dbReference type="InterPro" id="IPR000522">
    <property type="entry name" value="ABC_transptr_permease_BtuC"/>
</dbReference>